<dbReference type="PROSITE" id="PS51257">
    <property type="entry name" value="PROKAR_LIPOPROTEIN"/>
    <property type="match status" value="1"/>
</dbReference>
<dbReference type="Proteomes" id="UP000520291">
    <property type="component" value="Unassembled WGS sequence"/>
</dbReference>
<comment type="cofactor">
    <cofactor evidence="1">
        <name>Zn(2+)</name>
        <dbReference type="ChEBI" id="CHEBI:29105"/>
    </cofactor>
</comment>
<keyword evidence="4" id="KW-0862">Zinc</keyword>
<evidence type="ECO:0000259" key="5">
    <source>
        <dbReference type="SMART" id="SM00849"/>
    </source>
</evidence>
<comment type="caution">
    <text evidence="6">The sequence shown here is derived from an EMBL/GenBank/DDBJ whole genome shotgun (WGS) entry which is preliminary data.</text>
</comment>
<sequence length="193" mass="21907">MSRVVQIINSIISSCTYIIYNDTKEEVWLVDCGDVRPIINNISKGYSLRGVLLTHTHYDHCYGLNSLLDYYPAMKVYTNSFGLKALQSPKLNLSRYHEEIPSFVINETSSIEDFSKIADPSLKIIPTPGHDPSCLSFIVDKFLFTGDSYIPGSKVITTFPNSNRRDAFMSIDIIKKYEADDYIIYPGHFVEKG</sequence>
<keyword evidence="3 6" id="KW-0378">Hydrolase</keyword>
<dbReference type="Pfam" id="PF00753">
    <property type="entry name" value="Lactamase_B"/>
    <property type="match status" value="1"/>
</dbReference>
<reference evidence="6 7" key="1">
    <citation type="submission" date="2020-04" db="EMBL/GenBank/DDBJ databases">
        <authorList>
            <person name="Hitch T.C.A."/>
            <person name="Wylensek D."/>
            <person name="Clavel T."/>
        </authorList>
    </citation>
    <scope>NUCLEOTIDE SEQUENCE [LARGE SCALE GENOMIC DNA]</scope>
    <source>
        <strain evidence="6 7">WCA3-601-WT-5E</strain>
    </source>
</reference>
<evidence type="ECO:0000313" key="6">
    <source>
        <dbReference type="EMBL" id="NME87197.1"/>
    </source>
</evidence>
<dbReference type="PANTHER" id="PTHR46233:SF3">
    <property type="entry name" value="HYDROXYACYLGLUTATHIONE HYDROLASE GLOC"/>
    <property type="match status" value="1"/>
</dbReference>
<protein>
    <submittedName>
        <fullName evidence="6">MBL fold metallo-hydrolase</fullName>
    </submittedName>
</protein>
<dbReference type="InterPro" id="IPR001279">
    <property type="entry name" value="Metallo-B-lactamas"/>
</dbReference>
<dbReference type="InterPro" id="IPR036866">
    <property type="entry name" value="RibonucZ/Hydroxyglut_hydro"/>
</dbReference>
<accession>A0A7X9XJ55</accession>
<dbReference type="Gene3D" id="3.60.15.10">
    <property type="entry name" value="Ribonuclease Z/Hydroxyacylglutathione hydrolase-like"/>
    <property type="match status" value="1"/>
</dbReference>
<evidence type="ECO:0000256" key="4">
    <source>
        <dbReference type="ARBA" id="ARBA00022833"/>
    </source>
</evidence>
<feature type="domain" description="Metallo-beta-lactamase" evidence="5">
    <location>
        <begin position="12"/>
        <end position="188"/>
    </location>
</feature>
<dbReference type="InterPro" id="IPR051453">
    <property type="entry name" value="MBL_Glyoxalase_II"/>
</dbReference>
<dbReference type="GO" id="GO:0016787">
    <property type="term" value="F:hydrolase activity"/>
    <property type="evidence" value="ECO:0007669"/>
    <property type="project" value="UniProtKB-KW"/>
</dbReference>
<name>A0A7X9XJ55_9BACE</name>
<evidence type="ECO:0000256" key="1">
    <source>
        <dbReference type="ARBA" id="ARBA00001947"/>
    </source>
</evidence>
<dbReference type="EMBL" id="JABAGL010000020">
    <property type="protein sequence ID" value="NME87197.1"/>
    <property type="molecule type" value="Genomic_DNA"/>
</dbReference>
<evidence type="ECO:0000256" key="3">
    <source>
        <dbReference type="ARBA" id="ARBA00022801"/>
    </source>
</evidence>
<dbReference type="PANTHER" id="PTHR46233">
    <property type="entry name" value="HYDROXYACYLGLUTATHIONE HYDROLASE GLOC"/>
    <property type="match status" value="1"/>
</dbReference>
<evidence type="ECO:0000313" key="7">
    <source>
        <dbReference type="Proteomes" id="UP000520291"/>
    </source>
</evidence>
<dbReference type="SUPFAM" id="SSF56281">
    <property type="entry name" value="Metallo-hydrolase/oxidoreductase"/>
    <property type="match status" value="1"/>
</dbReference>
<evidence type="ECO:0000256" key="2">
    <source>
        <dbReference type="ARBA" id="ARBA00022723"/>
    </source>
</evidence>
<organism evidence="6 7">
    <name type="scientific">Bacteroides eggerthii</name>
    <dbReference type="NCBI Taxonomy" id="28111"/>
    <lineage>
        <taxon>Bacteria</taxon>
        <taxon>Pseudomonadati</taxon>
        <taxon>Bacteroidota</taxon>
        <taxon>Bacteroidia</taxon>
        <taxon>Bacteroidales</taxon>
        <taxon>Bacteroidaceae</taxon>
        <taxon>Bacteroides</taxon>
    </lineage>
</organism>
<dbReference type="GO" id="GO:0046872">
    <property type="term" value="F:metal ion binding"/>
    <property type="evidence" value="ECO:0007669"/>
    <property type="project" value="UniProtKB-KW"/>
</dbReference>
<keyword evidence="2" id="KW-0479">Metal-binding</keyword>
<dbReference type="RefSeq" id="WP_168947962.1">
    <property type="nucleotide sequence ID" value="NZ_JABAGL010000020.1"/>
</dbReference>
<dbReference type="AlphaFoldDB" id="A0A7X9XJ55"/>
<dbReference type="SMART" id="SM00849">
    <property type="entry name" value="Lactamase_B"/>
    <property type="match status" value="1"/>
</dbReference>
<dbReference type="CDD" id="cd06262">
    <property type="entry name" value="metallo-hydrolase-like_MBL-fold"/>
    <property type="match status" value="1"/>
</dbReference>
<proteinExistence type="predicted"/>
<gene>
    <name evidence="6" type="ORF">HF841_14410</name>
</gene>